<evidence type="ECO:0000313" key="9">
    <source>
        <dbReference type="Proteomes" id="UP000035648"/>
    </source>
</evidence>
<dbReference type="PANTHER" id="PTHR37820:SF1">
    <property type="entry name" value="CELL DIVISION PROTEIN FTSQ"/>
    <property type="match status" value="1"/>
</dbReference>
<evidence type="ECO:0000313" key="8">
    <source>
        <dbReference type="EMBL" id="AKM81926.1"/>
    </source>
</evidence>
<evidence type="ECO:0000256" key="6">
    <source>
        <dbReference type="SAM" id="Coils"/>
    </source>
</evidence>
<evidence type="ECO:0000256" key="7">
    <source>
        <dbReference type="SAM" id="Phobius"/>
    </source>
</evidence>
<dbReference type="KEGG" id="bbgw:UT28_C0001G0111"/>
<evidence type="ECO:0000256" key="5">
    <source>
        <dbReference type="ARBA" id="ARBA00023306"/>
    </source>
</evidence>
<keyword evidence="3 7" id="KW-0812">Transmembrane</keyword>
<dbReference type="GO" id="GO:0051301">
    <property type="term" value="P:cell division"/>
    <property type="evidence" value="ECO:0007669"/>
    <property type="project" value="UniProtKB-KW"/>
</dbReference>
<keyword evidence="7" id="KW-0472">Membrane</keyword>
<feature type="coiled-coil region" evidence="6">
    <location>
        <begin position="232"/>
        <end position="259"/>
    </location>
</feature>
<dbReference type="AlphaFoldDB" id="A0A0G4B1U2"/>
<sequence>MVNPTHNLVKEGMFSKKKQKGILRQPKIYTAPRDLEKKPMPKFLKLGIFVFIIVLVLLYIILFSPLFKIKNFDLMGNPSDESIAYIEQYKSKNIFSVSAKDIEEYLLEKNSQFSSVEVTLGIPSTLRIKFNERQPVLVWQSNGKNYLVDESAIAFKETDNASPDLILVTDNKNVPVSLPSRIVNSNFIDFLKNAKMKIGKLNLAITKFEVNETTFQVDAATDKNIKIFFDTTKSITDQIDAAQKVYEEKKNEITQYMDVRVEGKVYYQ</sequence>
<accession>A0A0G4B1U2</accession>
<organism evidence="8 9">
    <name type="scientific">Berkelbacteria bacterium GW2011_GWE1_39_12</name>
    <dbReference type="NCBI Taxonomy" id="1618337"/>
    <lineage>
        <taxon>Bacteria</taxon>
        <taxon>Candidatus Berkelbacteria</taxon>
    </lineage>
</organism>
<dbReference type="PANTHER" id="PTHR37820">
    <property type="entry name" value="CELL DIVISION PROTEIN DIVIB"/>
    <property type="match status" value="1"/>
</dbReference>
<dbReference type="GO" id="GO:0005886">
    <property type="term" value="C:plasma membrane"/>
    <property type="evidence" value="ECO:0007669"/>
    <property type="project" value="TreeGrafter"/>
</dbReference>
<evidence type="ECO:0000256" key="1">
    <source>
        <dbReference type="ARBA" id="ARBA00022475"/>
    </source>
</evidence>
<gene>
    <name evidence="8" type="ORF">UT28_C0001G0111</name>
</gene>
<keyword evidence="2 8" id="KW-0132">Cell division</keyword>
<name>A0A0G4B1U2_9BACT</name>
<feature type="transmembrane region" description="Helical" evidence="7">
    <location>
        <begin position="43"/>
        <end position="67"/>
    </location>
</feature>
<keyword evidence="4 7" id="KW-1133">Transmembrane helix</keyword>
<dbReference type="STRING" id="1618337.UT28_C0001G0111"/>
<evidence type="ECO:0000256" key="2">
    <source>
        <dbReference type="ARBA" id="ARBA00022618"/>
    </source>
</evidence>
<reference evidence="8 9" key="1">
    <citation type="journal article" date="2015" name="Nature">
        <title>rRNA introns, odd ribosomes, and small enigmatic genomes across a large radiation of phyla.</title>
        <authorList>
            <person name="Brown C.T."/>
            <person name="Hug L.A."/>
            <person name="Thomas B.C."/>
            <person name="Sharon I."/>
            <person name="Castelle C.J."/>
            <person name="Singh A."/>
            <person name="Wilkins M.J."/>
            <person name="Williams K.H."/>
            <person name="Banfield J.F."/>
        </authorList>
    </citation>
    <scope>NUCLEOTIDE SEQUENCE [LARGE SCALE GENOMIC DNA]</scope>
</reference>
<dbReference type="EMBL" id="CP011213">
    <property type="protein sequence ID" value="AKM81926.1"/>
    <property type="molecule type" value="Genomic_DNA"/>
</dbReference>
<protein>
    <submittedName>
        <fullName evidence="8">Cell division protein FtsQ</fullName>
    </submittedName>
</protein>
<keyword evidence="1" id="KW-1003">Cell membrane</keyword>
<evidence type="ECO:0000256" key="3">
    <source>
        <dbReference type="ARBA" id="ARBA00022692"/>
    </source>
</evidence>
<evidence type="ECO:0000256" key="4">
    <source>
        <dbReference type="ARBA" id="ARBA00022989"/>
    </source>
</evidence>
<keyword evidence="6" id="KW-0175">Coiled coil</keyword>
<dbReference type="Proteomes" id="UP000035648">
    <property type="component" value="Chromosome"/>
</dbReference>
<dbReference type="InterPro" id="IPR050487">
    <property type="entry name" value="FtsQ_DivIB"/>
</dbReference>
<keyword evidence="5" id="KW-0131">Cell cycle</keyword>
<proteinExistence type="predicted"/>